<feature type="region of interest" description="Disordered" evidence="1">
    <location>
        <begin position="321"/>
        <end position="368"/>
    </location>
</feature>
<gene>
    <name evidence="2" type="ORF">BELL_0131g00100</name>
</gene>
<reference evidence="2 3" key="1">
    <citation type="submission" date="2017-12" db="EMBL/GenBank/DDBJ databases">
        <title>Comparative genomics of Botrytis spp.</title>
        <authorList>
            <person name="Valero-Jimenez C.A."/>
            <person name="Tapia P."/>
            <person name="Veloso J."/>
            <person name="Silva-Moreno E."/>
            <person name="Staats M."/>
            <person name="Valdes J.H."/>
            <person name="Van Kan J.A.L."/>
        </authorList>
    </citation>
    <scope>NUCLEOTIDE SEQUENCE [LARGE SCALE GENOMIC DNA]</scope>
    <source>
        <strain evidence="2 3">Be9601</strain>
    </source>
</reference>
<accession>A0A4Z1JT15</accession>
<feature type="compositionally biased region" description="Acidic residues" evidence="1">
    <location>
        <begin position="324"/>
        <end position="368"/>
    </location>
</feature>
<protein>
    <submittedName>
        <fullName evidence="2">Uncharacterized protein</fullName>
    </submittedName>
</protein>
<dbReference type="Proteomes" id="UP000297229">
    <property type="component" value="Unassembled WGS sequence"/>
</dbReference>
<evidence type="ECO:0000256" key="1">
    <source>
        <dbReference type="SAM" id="MobiDB-lite"/>
    </source>
</evidence>
<organism evidence="2 3">
    <name type="scientific">Botrytis elliptica</name>
    <dbReference type="NCBI Taxonomy" id="278938"/>
    <lineage>
        <taxon>Eukaryota</taxon>
        <taxon>Fungi</taxon>
        <taxon>Dikarya</taxon>
        <taxon>Ascomycota</taxon>
        <taxon>Pezizomycotina</taxon>
        <taxon>Leotiomycetes</taxon>
        <taxon>Helotiales</taxon>
        <taxon>Sclerotiniaceae</taxon>
        <taxon>Botrytis</taxon>
    </lineage>
</organism>
<dbReference type="AlphaFoldDB" id="A0A4Z1JT15"/>
<evidence type="ECO:0000313" key="2">
    <source>
        <dbReference type="EMBL" id="TGO76919.1"/>
    </source>
</evidence>
<name>A0A4Z1JT15_9HELO</name>
<keyword evidence="3" id="KW-1185">Reference proteome</keyword>
<dbReference type="EMBL" id="PQXM01000130">
    <property type="protein sequence ID" value="TGO76919.1"/>
    <property type="molecule type" value="Genomic_DNA"/>
</dbReference>
<comment type="caution">
    <text evidence="2">The sequence shown here is derived from an EMBL/GenBank/DDBJ whole genome shotgun (WGS) entry which is preliminary data.</text>
</comment>
<evidence type="ECO:0000313" key="3">
    <source>
        <dbReference type="Proteomes" id="UP000297229"/>
    </source>
</evidence>
<proteinExistence type="predicted"/>
<sequence>MPHHNCVASMSTSPIKCLSKPERFLNPEEAIPSKFRQTTSTYKMESSTIAFKNMSLSDTKVIKLSYLSTIPNEIFDTIMAEAEIQEPQNVTVRCKRSSNTFEIHSDMQPSKASQIFCRSRQWAKSQHVVSHLAHRRGYVWPLEPLQNFYFNPEIDTLCPIMEQEWTSEAFYTLCEVIKIIKVCRIVIGDCTHAEDALKSRWGSFCSMKNIENWSSSFKEIIMYTTKRSFDEHYRPNFAPWESSRITLSMYQSKARSIQMHHSRPTMKKLIAIKDAQDIADEEAKRNGEGRTMVEGIPAWLFEKIAKADLDLRMMVDVGSLDPQIGEDENAGDGNGGDENDGGHDEDEDEELEPDEGIEDENSDDYFTD</sequence>